<dbReference type="GO" id="GO:0046872">
    <property type="term" value="F:metal ion binding"/>
    <property type="evidence" value="ECO:0007669"/>
    <property type="project" value="InterPro"/>
</dbReference>
<name>A0A2H0TW74_9BACT</name>
<dbReference type="Gene3D" id="3.30.70.100">
    <property type="match status" value="1"/>
</dbReference>
<dbReference type="SUPFAM" id="SSF55008">
    <property type="entry name" value="HMA, heavy metal-associated domain"/>
    <property type="match status" value="1"/>
</dbReference>
<evidence type="ECO:0000313" key="2">
    <source>
        <dbReference type="Proteomes" id="UP000231530"/>
    </source>
</evidence>
<proteinExistence type="predicted"/>
<dbReference type="InterPro" id="IPR036163">
    <property type="entry name" value="HMA_dom_sf"/>
</dbReference>
<comment type="caution">
    <text evidence="1">The sequence shown here is derived from an EMBL/GenBank/DDBJ whole genome shotgun (WGS) entry which is preliminary data.</text>
</comment>
<dbReference type="EMBL" id="PFBY01000028">
    <property type="protein sequence ID" value="PIR76401.1"/>
    <property type="molecule type" value="Genomic_DNA"/>
</dbReference>
<sequence>MTTLTVEGMHCDACKKLIMMELEDAGLDTYVENVTVASTEKKGIFQLNEAIDEDSLEKMKSIINAMDGYSVE</sequence>
<dbReference type="PROSITE" id="PS01047">
    <property type="entry name" value="HMA_1"/>
    <property type="match status" value="1"/>
</dbReference>
<reference evidence="2" key="1">
    <citation type="submission" date="2017-09" db="EMBL/GenBank/DDBJ databases">
        <title>Depth-based differentiation of microbial function through sediment-hosted aquifers and enrichment of novel symbionts in the deep terrestrial subsurface.</title>
        <authorList>
            <person name="Probst A.J."/>
            <person name="Ladd B."/>
            <person name="Jarett J.K."/>
            <person name="Geller-Mcgrath D.E."/>
            <person name="Sieber C.M.K."/>
            <person name="Emerson J.B."/>
            <person name="Anantharaman K."/>
            <person name="Thomas B.C."/>
            <person name="Malmstrom R."/>
            <person name="Stieglmeier M."/>
            <person name="Klingl A."/>
            <person name="Woyke T."/>
            <person name="Ryan C.M."/>
            <person name="Banfield J.F."/>
        </authorList>
    </citation>
    <scope>NUCLEOTIDE SEQUENCE [LARGE SCALE GENOMIC DNA]</scope>
</reference>
<evidence type="ECO:0000313" key="1">
    <source>
        <dbReference type="EMBL" id="PIR76401.1"/>
    </source>
</evidence>
<accession>A0A2H0TW74</accession>
<dbReference type="InterPro" id="IPR017969">
    <property type="entry name" value="Heavy-metal-associated_CS"/>
</dbReference>
<protein>
    <submittedName>
        <fullName evidence="1">Uncharacterized protein</fullName>
    </submittedName>
</protein>
<gene>
    <name evidence="1" type="ORF">COU32_02325</name>
</gene>
<dbReference type="AlphaFoldDB" id="A0A2H0TW74"/>
<dbReference type="Proteomes" id="UP000231530">
    <property type="component" value="Unassembled WGS sequence"/>
</dbReference>
<organism evidence="1 2">
    <name type="scientific">Candidatus Magasanikbacteria bacterium CG10_big_fil_rev_8_21_14_0_10_42_10</name>
    <dbReference type="NCBI Taxonomy" id="1974649"/>
    <lineage>
        <taxon>Bacteria</taxon>
        <taxon>Candidatus Magasanikiibacteriota</taxon>
    </lineage>
</organism>